<evidence type="ECO:0000313" key="1">
    <source>
        <dbReference type="EMBL" id="TWU05389.1"/>
    </source>
</evidence>
<reference evidence="1 2" key="1">
    <citation type="journal article" date="2020" name="Antonie Van Leeuwenhoek">
        <title>Rhodopirellula heiligendammensis sp. nov., Rhodopirellula pilleata sp. nov., and Rhodopirellula solitaria sp. nov. isolated from natural or artificial marine surfaces in Northern Germany and California, USA, and emended description of the genus Rhodopirellula.</title>
        <authorList>
            <person name="Kallscheuer N."/>
            <person name="Wiegand S."/>
            <person name="Jogler M."/>
            <person name="Boedeker C."/>
            <person name="Peeters S.H."/>
            <person name="Rast P."/>
            <person name="Heuer A."/>
            <person name="Jetten M.S.M."/>
            <person name="Rohde M."/>
            <person name="Jogler C."/>
        </authorList>
    </citation>
    <scope>NUCLEOTIDE SEQUENCE [LARGE SCALE GENOMIC DNA]</scope>
    <source>
        <strain evidence="1 2">Poly21</strain>
    </source>
</reference>
<name>A0A5C6B1N4_9BACT</name>
<comment type="caution">
    <text evidence="1">The sequence shown here is derived from an EMBL/GenBank/DDBJ whole genome shotgun (WGS) entry which is preliminary data.</text>
</comment>
<organism evidence="1 2">
    <name type="scientific">Allorhodopirellula heiligendammensis</name>
    <dbReference type="NCBI Taxonomy" id="2714739"/>
    <lineage>
        <taxon>Bacteria</taxon>
        <taxon>Pseudomonadati</taxon>
        <taxon>Planctomycetota</taxon>
        <taxon>Planctomycetia</taxon>
        <taxon>Pirellulales</taxon>
        <taxon>Pirellulaceae</taxon>
        <taxon>Allorhodopirellula</taxon>
    </lineage>
</organism>
<dbReference type="EMBL" id="SJPU01000018">
    <property type="protein sequence ID" value="TWU05389.1"/>
    <property type="molecule type" value="Genomic_DNA"/>
</dbReference>
<dbReference type="RefSeq" id="WP_146410092.1">
    <property type="nucleotide sequence ID" value="NZ_SJPU01000018.1"/>
</dbReference>
<evidence type="ECO:0000313" key="2">
    <source>
        <dbReference type="Proteomes" id="UP000319908"/>
    </source>
</evidence>
<sequence length="103" mass="11462">MRSLLASGGYLIKLVAHDTAVRYFPHTTEHCDAKLPGLSYEHDSAGNALASMVKPGLIEFRHHRSFSDARVRMIARRIMMHPDSCFTALFTVTYQGRTLIAGA</sequence>
<gene>
    <name evidence="1" type="ORF">Poly21_57060</name>
</gene>
<protein>
    <submittedName>
        <fullName evidence="1">Uncharacterized protein</fullName>
    </submittedName>
</protein>
<accession>A0A5C6B1N4</accession>
<proteinExistence type="predicted"/>
<dbReference type="Proteomes" id="UP000319908">
    <property type="component" value="Unassembled WGS sequence"/>
</dbReference>
<dbReference type="OrthoDB" id="279051at2"/>
<dbReference type="AlphaFoldDB" id="A0A5C6B1N4"/>
<keyword evidence="2" id="KW-1185">Reference proteome</keyword>